<dbReference type="Gene3D" id="3.40.50.720">
    <property type="entry name" value="NAD(P)-binding Rossmann-like Domain"/>
    <property type="match status" value="1"/>
</dbReference>
<dbReference type="GO" id="GO:0050661">
    <property type="term" value="F:NADP binding"/>
    <property type="evidence" value="ECO:0007669"/>
    <property type="project" value="InterPro"/>
</dbReference>
<comment type="caution">
    <text evidence="2">The sequence shown here is derived from an EMBL/GenBank/DDBJ whole genome shotgun (WGS) entry which is preliminary data.</text>
</comment>
<dbReference type="AlphaFoldDB" id="A0AAN8Z600"/>
<dbReference type="SUPFAM" id="SSF51735">
    <property type="entry name" value="NAD(P)-binding Rossmann-fold domains"/>
    <property type="match status" value="1"/>
</dbReference>
<gene>
    <name evidence="2" type="ORF">RJ641_012350</name>
</gene>
<feature type="domain" description="6-phosphogluconate dehydrogenase NADP-binding" evidence="1">
    <location>
        <begin position="40"/>
        <end position="129"/>
    </location>
</feature>
<reference evidence="2 3" key="1">
    <citation type="submission" date="2023-12" db="EMBL/GenBank/DDBJ databases">
        <title>A high-quality genome assembly for Dillenia turbinata (Dilleniales).</title>
        <authorList>
            <person name="Chanderbali A."/>
        </authorList>
    </citation>
    <scope>NUCLEOTIDE SEQUENCE [LARGE SCALE GENOMIC DNA]</scope>
    <source>
        <strain evidence="2">LSX21</strain>
        <tissue evidence="2">Leaf</tissue>
    </source>
</reference>
<dbReference type="GO" id="GO:0004616">
    <property type="term" value="F:phosphogluconate dehydrogenase (decarboxylating) activity"/>
    <property type="evidence" value="ECO:0007669"/>
    <property type="project" value="InterPro"/>
</dbReference>
<dbReference type="InterPro" id="IPR006183">
    <property type="entry name" value="Pgluconate_DH"/>
</dbReference>
<proteinExistence type="predicted"/>
<dbReference type="PANTHER" id="PTHR11811">
    <property type="entry name" value="6-PHOSPHOGLUCONATE DEHYDROGENASE"/>
    <property type="match status" value="1"/>
</dbReference>
<dbReference type="EMBL" id="JBAMMX010000019">
    <property type="protein sequence ID" value="KAK6921843.1"/>
    <property type="molecule type" value="Genomic_DNA"/>
</dbReference>
<dbReference type="InterPro" id="IPR006115">
    <property type="entry name" value="6PGDH_NADP-bd"/>
</dbReference>
<dbReference type="Pfam" id="PF03446">
    <property type="entry name" value="NAD_binding_2"/>
    <property type="match status" value="1"/>
</dbReference>
<name>A0AAN8Z600_9MAGN</name>
<dbReference type="InterPro" id="IPR036291">
    <property type="entry name" value="NAD(P)-bd_dom_sf"/>
</dbReference>
<evidence type="ECO:0000313" key="3">
    <source>
        <dbReference type="Proteomes" id="UP001370490"/>
    </source>
</evidence>
<keyword evidence="3" id="KW-1185">Reference proteome</keyword>
<evidence type="ECO:0000259" key="1">
    <source>
        <dbReference type="Pfam" id="PF03446"/>
    </source>
</evidence>
<protein>
    <submittedName>
        <fullName evidence="2">6-phosphogluconate dehydrogenase, NADP-binding</fullName>
    </submittedName>
</protein>
<dbReference type="Proteomes" id="UP001370490">
    <property type="component" value="Unassembled WGS sequence"/>
</dbReference>
<organism evidence="2 3">
    <name type="scientific">Dillenia turbinata</name>
    <dbReference type="NCBI Taxonomy" id="194707"/>
    <lineage>
        <taxon>Eukaryota</taxon>
        <taxon>Viridiplantae</taxon>
        <taxon>Streptophyta</taxon>
        <taxon>Embryophyta</taxon>
        <taxon>Tracheophyta</taxon>
        <taxon>Spermatophyta</taxon>
        <taxon>Magnoliopsida</taxon>
        <taxon>eudicotyledons</taxon>
        <taxon>Gunneridae</taxon>
        <taxon>Pentapetalae</taxon>
        <taxon>Dilleniales</taxon>
        <taxon>Dilleniaceae</taxon>
        <taxon>Dillenia</taxon>
    </lineage>
</organism>
<evidence type="ECO:0000313" key="2">
    <source>
        <dbReference type="EMBL" id="KAK6921843.1"/>
    </source>
</evidence>
<accession>A0AAN8Z600</accession>
<sequence>MCNQAAALNIGPTKRLVQTGMASQPRISLAAICQNRALNIDIAEKGFPISVYKWTTSKVDETVEHASKEGNQLGFVFHDPELFFWSIQKPQVIIMLVKAGSPVVQTIKTLSAYVEKGDRMIDGGEAFVKNFTSCLLNGKKGELLSFLIEITADINGQFIAAPTTASSLAVRFVSGSEEERVEPAKVFKFSYFSTISTEHHLN</sequence>